<comment type="caution">
    <text evidence="1">The sequence shown here is derived from an EMBL/GenBank/DDBJ whole genome shotgun (WGS) entry which is preliminary data.</text>
</comment>
<dbReference type="EMBL" id="LAZR01051454">
    <property type="protein sequence ID" value="KKK85127.1"/>
    <property type="molecule type" value="Genomic_DNA"/>
</dbReference>
<accession>A0A0F8YUK4</accession>
<dbReference type="AlphaFoldDB" id="A0A0F8YUK4"/>
<gene>
    <name evidence="1" type="ORF">LCGC14_2776430</name>
</gene>
<reference evidence="1" key="1">
    <citation type="journal article" date="2015" name="Nature">
        <title>Complex archaea that bridge the gap between prokaryotes and eukaryotes.</title>
        <authorList>
            <person name="Spang A."/>
            <person name="Saw J.H."/>
            <person name="Jorgensen S.L."/>
            <person name="Zaremba-Niedzwiedzka K."/>
            <person name="Martijn J."/>
            <person name="Lind A.E."/>
            <person name="van Eijk R."/>
            <person name="Schleper C."/>
            <person name="Guy L."/>
            <person name="Ettema T.J."/>
        </authorList>
    </citation>
    <scope>NUCLEOTIDE SEQUENCE</scope>
</reference>
<organism evidence="1">
    <name type="scientific">marine sediment metagenome</name>
    <dbReference type="NCBI Taxonomy" id="412755"/>
    <lineage>
        <taxon>unclassified sequences</taxon>
        <taxon>metagenomes</taxon>
        <taxon>ecological metagenomes</taxon>
    </lineage>
</organism>
<sequence>MMGKELIEALCEYVDLYRDTETGIAWVENGYTGAGQHCHAAAESGGPT</sequence>
<evidence type="ECO:0000313" key="1">
    <source>
        <dbReference type="EMBL" id="KKK85127.1"/>
    </source>
</evidence>
<proteinExistence type="predicted"/>
<protein>
    <submittedName>
        <fullName evidence="1">Uncharacterized protein</fullName>
    </submittedName>
</protein>
<name>A0A0F8YUK4_9ZZZZ</name>